<name>A0A6G8FGL7_9MICO</name>
<protein>
    <submittedName>
        <fullName evidence="1">Uncharacterized protein</fullName>
    </submittedName>
</protein>
<proteinExistence type="predicted"/>
<accession>A0A6G8FGL7</accession>
<organism evidence="1 2">
    <name type="scientific">Leucobacter insecticola</name>
    <dbReference type="NCBI Taxonomy" id="2714934"/>
    <lineage>
        <taxon>Bacteria</taxon>
        <taxon>Bacillati</taxon>
        <taxon>Actinomycetota</taxon>
        <taxon>Actinomycetes</taxon>
        <taxon>Micrococcales</taxon>
        <taxon>Microbacteriaceae</taxon>
        <taxon>Leucobacter</taxon>
    </lineage>
</organism>
<evidence type="ECO:0000313" key="1">
    <source>
        <dbReference type="EMBL" id="QIM15518.1"/>
    </source>
</evidence>
<sequence>MGFRVPHEDLFTRSIAALFLKASPELSMMAARAMMDAAEKRKPGCSSIRALDLGDGPLLRAYPSGKFGPDLCLARTDTNELAAVIEVKGHADWNATAYETCEGDGREERHAPGKRAAEIRQHYKDNEDWYWTSGRKHRPSKRGVVQTDAYLGWVWWMDLEDEDGRHVEPGATTKHIILSLSGESIDIPYVREEGSSPVNLAFSSKDWIPVKIHDFAKLLYDLSRNGEREWSERDTLLIHSAVHRAYEFDSNTEALDSYQWLREAE</sequence>
<dbReference type="Proteomes" id="UP000501387">
    <property type="component" value="Chromosome"/>
</dbReference>
<keyword evidence="2" id="KW-1185">Reference proteome</keyword>
<dbReference type="EMBL" id="CP049934">
    <property type="protein sequence ID" value="QIM15518.1"/>
    <property type="molecule type" value="Genomic_DNA"/>
</dbReference>
<dbReference type="AlphaFoldDB" id="A0A6G8FGL7"/>
<evidence type="ECO:0000313" key="2">
    <source>
        <dbReference type="Proteomes" id="UP000501387"/>
    </source>
</evidence>
<dbReference type="KEGG" id="lins:G7067_02385"/>
<reference evidence="1 2" key="1">
    <citation type="submission" date="2020-03" db="EMBL/GenBank/DDBJ databases">
        <title>Leucobacter sp. nov., isolated from beetles.</title>
        <authorList>
            <person name="Hyun D.-W."/>
            <person name="Bae J.-W."/>
        </authorList>
    </citation>
    <scope>NUCLEOTIDE SEQUENCE [LARGE SCALE GENOMIC DNA]</scope>
    <source>
        <strain evidence="1 2">HDW9B</strain>
    </source>
</reference>
<dbReference type="RefSeq" id="WP_166321683.1">
    <property type="nucleotide sequence ID" value="NZ_CP049934.1"/>
</dbReference>
<gene>
    <name evidence="1" type="ORF">G7067_02385</name>
</gene>